<evidence type="ECO:0000256" key="9">
    <source>
        <dbReference type="ARBA" id="ARBA00023157"/>
    </source>
</evidence>
<evidence type="ECO:0000256" key="7">
    <source>
        <dbReference type="ARBA" id="ARBA00023049"/>
    </source>
</evidence>
<dbReference type="AlphaFoldDB" id="A0A8R1DGH8"/>
<keyword evidence="6 12" id="KW-0862">Zinc</keyword>
<dbReference type="SMART" id="SM00235">
    <property type="entry name" value="ZnMc"/>
    <property type="match status" value="1"/>
</dbReference>
<feature type="domain" description="Peptidase M12A" evidence="16">
    <location>
        <begin position="114"/>
        <end position="307"/>
    </location>
</feature>
<evidence type="ECO:0000256" key="8">
    <source>
        <dbReference type="ARBA" id="ARBA00023145"/>
    </source>
</evidence>
<feature type="signal peptide" evidence="13">
    <location>
        <begin position="1"/>
        <end position="16"/>
    </location>
</feature>
<dbReference type="PANTHER" id="PTHR10127">
    <property type="entry name" value="DISCOIDIN, CUB, EGF, LAMININ , AND ZINC METALLOPROTEASE DOMAIN CONTAINING"/>
    <property type="match status" value="1"/>
</dbReference>
<feature type="compositionally biased region" description="Pro residues" evidence="14">
    <location>
        <begin position="419"/>
        <end position="436"/>
    </location>
</feature>
<evidence type="ECO:0000256" key="12">
    <source>
        <dbReference type="PROSITE-ProRule" id="PRU01211"/>
    </source>
</evidence>
<evidence type="ECO:0000313" key="17">
    <source>
        <dbReference type="EnsemblMetazoa" id="CJA02154b.1"/>
    </source>
</evidence>
<feature type="domain" description="ShKT" evidence="15">
    <location>
        <begin position="441"/>
        <end position="475"/>
    </location>
</feature>
<evidence type="ECO:0000256" key="2">
    <source>
        <dbReference type="ARBA" id="ARBA00022670"/>
    </source>
</evidence>
<dbReference type="PROSITE" id="PS51864">
    <property type="entry name" value="ASTACIN"/>
    <property type="match status" value="1"/>
</dbReference>
<protein>
    <recommendedName>
        <fullName evidence="13">Metalloendopeptidase</fullName>
        <ecNumber evidence="13">3.4.24.-</ecNumber>
    </recommendedName>
</protein>
<dbReference type="GO" id="GO:0004222">
    <property type="term" value="F:metalloendopeptidase activity"/>
    <property type="evidence" value="ECO:0007669"/>
    <property type="project" value="UniProtKB-UniRule"/>
</dbReference>
<dbReference type="Proteomes" id="UP000005237">
    <property type="component" value="Unassembled WGS sequence"/>
</dbReference>
<feature type="active site" evidence="12">
    <location>
        <position position="206"/>
    </location>
</feature>
<dbReference type="SMART" id="SM00254">
    <property type="entry name" value="ShKT"/>
    <property type="match status" value="3"/>
</dbReference>
<reference evidence="17" key="2">
    <citation type="submission" date="2022-06" db="UniProtKB">
        <authorList>
            <consortium name="EnsemblMetazoa"/>
        </authorList>
    </citation>
    <scope>IDENTIFICATION</scope>
    <source>
        <strain evidence="17">DF5081</strain>
    </source>
</reference>
<dbReference type="GO" id="GO:0008270">
    <property type="term" value="F:zinc ion binding"/>
    <property type="evidence" value="ECO:0007669"/>
    <property type="project" value="UniProtKB-UniRule"/>
</dbReference>
<dbReference type="InterPro" id="IPR001506">
    <property type="entry name" value="Peptidase_M12A"/>
</dbReference>
<dbReference type="SUPFAM" id="SSF55486">
    <property type="entry name" value="Metalloproteases ('zincins'), catalytic domain"/>
    <property type="match status" value="1"/>
</dbReference>
<evidence type="ECO:0000256" key="14">
    <source>
        <dbReference type="SAM" id="MobiDB-lite"/>
    </source>
</evidence>
<name>A0A8R1DGH8_CAEJA</name>
<dbReference type="PANTHER" id="PTHR10127:SF897">
    <property type="entry name" value="ZINC METALLOPROTEINASE NAS-15"/>
    <property type="match status" value="1"/>
</dbReference>
<evidence type="ECO:0000256" key="3">
    <source>
        <dbReference type="ARBA" id="ARBA00022723"/>
    </source>
</evidence>
<dbReference type="CDD" id="cd04280">
    <property type="entry name" value="ZnMc_astacin_like"/>
    <property type="match status" value="1"/>
</dbReference>
<reference evidence="18" key="1">
    <citation type="submission" date="2010-08" db="EMBL/GenBank/DDBJ databases">
        <authorList>
            <consortium name="Caenorhabditis japonica Sequencing Consortium"/>
            <person name="Wilson R.K."/>
        </authorList>
    </citation>
    <scope>NUCLEOTIDE SEQUENCE [LARGE SCALE GENOMIC DNA]</scope>
    <source>
        <strain evidence="18">DF5081</strain>
    </source>
</reference>
<keyword evidence="5 12" id="KW-0378">Hydrolase</keyword>
<evidence type="ECO:0000256" key="10">
    <source>
        <dbReference type="ARBA" id="ARBA00023180"/>
    </source>
</evidence>
<feature type="disulfide bond" evidence="11">
    <location>
        <begin position="441"/>
        <end position="475"/>
    </location>
</feature>
<evidence type="ECO:0000256" key="4">
    <source>
        <dbReference type="ARBA" id="ARBA00022729"/>
    </source>
</evidence>
<dbReference type="InterPro" id="IPR024079">
    <property type="entry name" value="MetalloPept_cat_dom_sf"/>
</dbReference>
<accession>A0A8R1DGH8</accession>
<keyword evidence="2 12" id="KW-0645">Protease</keyword>
<dbReference type="FunFam" id="1.10.10.1940:FF:000005">
    <property type="entry name" value="Metalloendopeptidase"/>
    <property type="match status" value="1"/>
</dbReference>
<evidence type="ECO:0000256" key="5">
    <source>
        <dbReference type="ARBA" id="ARBA00022801"/>
    </source>
</evidence>
<feature type="domain" description="ShKT" evidence="15">
    <location>
        <begin position="351"/>
        <end position="385"/>
    </location>
</feature>
<evidence type="ECO:0000256" key="13">
    <source>
        <dbReference type="RuleBase" id="RU361183"/>
    </source>
</evidence>
<organism evidence="17 18">
    <name type="scientific">Caenorhabditis japonica</name>
    <dbReference type="NCBI Taxonomy" id="281687"/>
    <lineage>
        <taxon>Eukaryota</taxon>
        <taxon>Metazoa</taxon>
        <taxon>Ecdysozoa</taxon>
        <taxon>Nematoda</taxon>
        <taxon>Chromadorea</taxon>
        <taxon>Rhabditida</taxon>
        <taxon>Rhabditina</taxon>
        <taxon>Rhabditomorpha</taxon>
        <taxon>Rhabditoidea</taxon>
        <taxon>Rhabditidae</taxon>
        <taxon>Peloderinae</taxon>
        <taxon>Caenorhabditis</taxon>
    </lineage>
</organism>
<dbReference type="PROSITE" id="PS51670">
    <property type="entry name" value="SHKT"/>
    <property type="match status" value="3"/>
</dbReference>
<dbReference type="InterPro" id="IPR003582">
    <property type="entry name" value="ShKT_dom"/>
</dbReference>
<feature type="binding site" evidence="12">
    <location>
        <position position="205"/>
    </location>
    <ligand>
        <name>Zn(2+)</name>
        <dbReference type="ChEBI" id="CHEBI:29105"/>
        <note>catalytic</note>
    </ligand>
</feature>
<dbReference type="InterPro" id="IPR006026">
    <property type="entry name" value="Peptidase_Metallo"/>
</dbReference>
<dbReference type="Pfam" id="PF01400">
    <property type="entry name" value="Astacin"/>
    <property type="match status" value="1"/>
</dbReference>
<feature type="disulfide bond" evidence="11">
    <location>
        <begin position="351"/>
        <end position="385"/>
    </location>
</feature>
<keyword evidence="3 12" id="KW-0479">Metal-binding</keyword>
<feature type="compositionally biased region" description="Low complexity" evidence="14">
    <location>
        <begin position="401"/>
        <end position="418"/>
    </location>
</feature>
<evidence type="ECO:0000259" key="16">
    <source>
        <dbReference type="PROSITE" id="PS51864"/>
    </source>
</evidence>
<comment type="caution">
    <text evidence="11">Lacks conserved residue(s) required for the propagation of feature annotation.</text>
</comment>
<dbReference type="Pfam" id="PF01549">
    <property type="entry name" value="ShK"/>
    <property type="match status" value="3"/>
</dbReference>
<dbReference type="EnsemblMetazoa" id="CJA02154b.1">
    <property type="protein sequence ID" value="CJA02154b.1"/>
    <property type="gene ID" value="WBGene00121358"/>
</dbReference>
<feature type="region of interest" description="Disordered" evidence="14">
    <location>
        <begin position="401"/>
        <end position="436"/>
    </location>
</feature>
<keyword evidence="18" id="KW-1185">Reference proteome</keyword>
<evidence type="ECO:0000256" key="1">
    <source>
        <dbReference type="ARBA" id="ARBA00002657"/>
    </source>
</evidence>
<dbReference type="Gene3D" id="1.10.10.1940">
    <property type="match status" value="3"/>
</dbReference>
<proteinExistence type="predicted"/>
<keyword evidence="8" id="KW-0865">Zymogen</keyword>
<feature type="binding site" evidence="12">
    <location>
        <position position="215"/>
    </location>
    <ligand>
        <name>Zn(2+)</name>
        <dbReference type="ChEBI" id="CHEBI:29105"/>
        <note>catalytic</note>
    </ligand>
</feature>
<feature type="binding site" evidence="12">
    <location>
        <position position="209"/>
    </location>
    <ligand>
        <name>Zn(2+)</name>
        <dbReference type="ChEBI" id="CHEBI:29105"/>
        <note>catalytic</note>
    </ligand>
</feature>
<keyword evidence="4 13" id="KW-0732">Signal</keyword>
<dbReference type="EC" id="3.4.24.-" evidence="13"/>
<dbReference type="FunFam" id="3.40.390.10:FF:000015">
    <property type="entry name" value="Meprin A subunit"/>
    <property type="match status" value="1"/>
</dbReference>
<keyword evidence="9 11" id="KW-1015">Disulfide bond</keyword>
<comment type="cofactor">
    <cofactor evidence="12 13">
        <name>Zn(2+)</name>
        <dbReference type="ChEBI" id="CHEBI:29105"/>
    </cofactor>
    <text evidence="12 13">Binds 1 zinc ion per subunit.</text>
</comment>
<keyword evidence="10" id="KW-0325">Glycoprotein</keyword>
<dbReference type="GO" id="GO:0006508">
    <property type="term" value="P:proteolysis"/>
    <property type="evidence" value="ECO:0007669"/>
    <property type="project" value="UniProtKB-KW"/>
</dbReference>
<keyword evidence="7 12" id="KW-0482">Metalloprotease</keyword>
<sequence>MKIYVLLLLLIAPTLAVVNGPYDIPPELPPLNDENFFDLSQSEYETVLTPEDFSLGARISAAMAHDNGDVWDSDGMYNKELFEGDIANDNLNSSTVELFLNGGSGKNEEGKWYNAIKNRLQLWPSGRIPYTISSQYSSYSRSLIAASMQDYSAHTCIQWVPKEAADVNYVHIYPDRGCYSMVGKMGGKQSLSLGSGCIQKGIIIHEMMHAVGFFHEQSRTDRDDHITIMWNNIQSGMQGQFEKYGHGTIQSLGTSYDYGSIMHYGTKAFSRNGQPTMIPKKTGAQIGQRNGFSKVDKFKINTLYGCPVEGEKPTTTSGSIIQTITNKPIAVVSTARPPIVQTSSPLKPENCKNTRGDCDDLAKQGWCIRNPGWMRANCPVSCGMCIPTKPTVKPQVIAITTAPPRPATTTTKSQTSNPNPNPNPQPLPPAPPLPPTSPDMCEDLRVDCLVLVSQRYCKISQNFMKSYCAKSCGFCYKPPPTEIPNNVVGPSVVTTKPIVTLAPSVLIRSRSPLPPISTTTTTTTTTAKPTSTFSTPIPATAVTTSPVCADKKHFCTHWKNAGFCEGIFMNYMKKNCPASCGVC</sequence>
<evidence type="ECO:0000313" key="18">
    <source>
        <dbReference type="Proteomes" id="UP000005237"/>
    </source>
</evidence>
<dbReference type="InterPro" id="IPR034035">
    <property type="entry name" value="Astacin-like_dom"/>
</dbReference>
<evidence type="ECO:0000256" key="6">
    <source>
        <dbReference type="ARBA" id="ARBA00022833"/>
    </source>
</evidence>
<feature type="domain" description="ShKT" evidence="15">
    <location>
        <begin position="548"/>
        <end position="583"/>
    </location>
</feature>
<dbReference type="Gene3D" id="3.40.390.10">
    <property type="entry name" value="Collagenase (Catalytic Domain)"/>
    <property type="match status" value="1"/>
</dbReference>
<evidence type="ECO:0000256" key="11">
    <source>
        <dbReference type="PROSITE-ProRule" id="PRU01005"/>
    </source>
</evidence>
<evidence type="ECO:0000259" key="15">
    <source>
        <dbReference type="PROSITE" id="PS51670"/>
    </source>
</evidence>
<dbReference type="PRINTS" id="PR00480">
    <property type="entry name" value="ASTACIN"/>
</dbReference>
<feature type="chain" id="PRO_5035958504" description="Metalloendopeptidase" evidence="13">
    <location>
        <begin position="17"/>
        <end position="583"/>
    </location>
</feature>
<comment type="function">
    <text evidence="1">Metalloprotease.</text>
</comment>